<dbReference type="Proteomes" id="UP000647017">
    <property type="component" value="Unassembled WGS sequence"/>
</dbReference>
<feature type="region of interest" description="Disordered" evidence="1">
    <location>
        <begin position="76"/>
        <end position="133"/>
    </location>
</feature>
<evidence type="ECO:0000256" key="1">
    <source>
        <dbReference type="SAM" id="MobiDB-lite"/>
    </source>
</evidence>
<dbReference type="RefSeq" id="WP_203997732.1">
    <property type="nucleotide sequence ID" value="NZ_BOOZ01000002.1"/>
</dbReference>
<keyword evidence="2" id="KW-1133">Transmembrane helix</keyword>
<evidence type="ECO:0000313" key="3">
    <source>
        <dbReference type="EMBL" id="GIJ06897.1"/>
    </source>
</evidence>
<feature type="region of interest" description="Disordered" evidence="1">
    <location>
        <begin position="1"/>
        <end position="48"/>
    </location>
</feature>
<proteinExistence type="predicted"/>
<evidence type="ECO:0000256" key="2">
    <source>
        <dbReference type="SAM" id="Phobius"/>
    </source>
</evidence>
<comment type="caution">
    <text evidence="3">The sequence shown here is derived from an EMBL/GenBank/DDBJ whole genome shotgun (WGS) entry which is preliminary data.</text>
</comment>
<reference evidence="3 4" key="1">
    <citation type="submission" date="2021-01" db="EMBL/GenBank/DDBJ databases">
        <title>Whole genome shotgun sequence of Verrucosispora andamanensis NBRC 109075.</title>
        <authorList>
            <person name="Komaki H."/>
            <person name="Tamura T."/>
        </authorList>
    </citation>
    <scope>NUCLEOTIDE SEQUENCE [LARGE SCALE GENOMIC DNA]</scope>
    <source>
        <strain evidence="3 4">NBRC 109075</strain>
    </source>
</reference>
<sequence length="313" mass="33632">MAEDHPPRPAHRDRAARHRWPAPGRPPTTPDGGTRTATRRLARSRRRRRWAVEAVAAAAGLLALVGYVHWWSEPGPEEPAEPDGLPAVVGRPSLPSGQPTAPAVPGLRPRERPPSPSPVPTPRSTQASAPAESVLLTVDRTDIPATVDLTEVGDRDWVHWGLGGAGSTVRKRDGSAEIRDLGGRGERGGWDGNQELFRWRDGTPVGSTDVTPEGLYTCGEGNGFSLAVVADGRPRTATVYLGVWMARGRLEARLSGGGPSRTLRLEERHTSQSTGATIRFNAPKGTRLLLTWTVEESFTPHCGNVGLQAVALR</sequence>
<feature type="compositionally biased region" description="Basic residues" evidence="1">
    <location>
        <begin position="37"/>
        <end position="48"/>
    </location>
</feature>
<accession>A0ABQ4HMP2</accession>
<feature type="transmembrane region" description="Helical" evidence="2">
    <location>
        <begin position="50"/>
        <end position="71"/>
    </location>
</feature>
<name>A0ABQ4HMP2_9ACTN</name>
<organism evidence="3 4">
    <name type="scientific">Micromonospora andamanensis</name>
    <dbReference type="NCBI Taxonomy" id="1287068"/>
    <lineage>
        <taxon>Bacteria</taxon>
        <taxon>Bacillati</taxon>
        <taxon>Actinomycetota</taxon>
        <taxon>Actinomycetes</taxon>
        <taxon>Micromonosporales</taxon>
        <taxon>Micromonosporaceae</taxon>
        <taxon>Micromonospora</taxon>
    </lineage>
</organism>
<keyword evidence="4" id="KW-1185">Reference proteome</keyword>
<keyword evidence="2" id="KW-0812">Transmembrane</keyword>
<keyword evidence="2" id="KW-0472">Membrane</keyword>
<feature type="compositionally biased region" description="Basic and acidic residues" evidence="1">
    <location>
        <begin position="1"/>
        <end position="13"/>
    </location>
</feature>
<evidence type="ECO:0008006" key="5">
    <source>
        <dbReference type="Google" id="ProtNLM"/>
    </source>
</evidence>
<evidence type="ECO:0000313" key="4">
    <source>
        <dbReference type="Proteomes" id="UP000647017"/>
    </source>
</evidence>
<protein>
    <recommendedName>
        <fullName evidence="5">Serine/threonine protein kinase</fullName>
    </recommendedName>
</protein>
<gene>
    <name evidence="3" type="ORF">Van01_01110</name>
</gene>
<dbReference type="EMBL" id="BOOZ01000002">
    <property type="protein sequence ID" value="GIJ06897.1"/>
    <property type="molecule type" value="Genomic_DNA"/>
</dbReference>